<sequence length="99" mass="11225">MRGSTVVNKNTNGDNQMYLLTKLQTISLNSDNHIVTSYFANYQSIVSILTVPSANISPPSLISLSMHFHTHCASFLFFLHRSAKIHSMSDHHHILLMWI</sequence>
<name>A0AA82N809_SCHMA</name>
<evidence type="ECO:0000313" key="2">
    <source>
        <dbReference type="WBParaSite" id="Smp_349860.1"/>
    </source>
</evidence>
<reference evidence="2" key="2">
    <citation type="submission" date="2023-11" db="UniProtKB">
        <authorList>
            <consortium name="WormBaseParasite"/>
        </authorList>
    </citation>
    <scope>IDENTIFICATION</scope>
    <source>
        <strain evidence="2">Puerto Rican</strain>
    </source>
</reference>
<proteinExistence type="predicted"/>
<keyword evidence="1" id="KW-1185">Reference proteome</keyword>
<dbReference type="AlphaFoldDB" id="A0AA82N809"/>
<dbReference type="WBParaSite" id="Smp_349860.1">
    <property type="protein sequence ID" value="Smp_349860.1"/>
    <property type="gene ID" value="Smp_349860"/>
</dbReference>
<dbReference type="Proteomes" id="UP000008854">
    <property type="component" value="Unassembled WGS sequence"/>
</dbReference>
<evidence type="ECO:0000313" key="1">
    <source>
        <dbReference type="Proteomes" id="UP000008854"/>
    </source>
</evidence>
<protein>
    <submittedName>
        <fullName evidence="2">Uncharacterized protein</fullName>
    </submittedName>
</protein>
<accession>A0AA82N809</accession>
<reference evidence="1" key="1">
    <citation type="journal article" date="2012" name="PLoS Negl. Trop. Dis.">
        <title>A systematically improved high quality genome and transcriptome of the human blood fluke Schistosoma mansoni.</title>
        <authorList>
            <person name="Protasio A.V."/>
            <person name="Tsai I.J."/>
            <person name="Babbage A."/>
            <person name="Nichol S."/>
            <person name="Hunt M."/>
            <person name="Aslett M.A."/>
            <person name="De Silva N."/>
            <person name="Velarde G.S."/>
            <person name="Anderson T.J."/>
            <person name="Clark R.C."/>
            <person name="Davidson C."/>
            <person name="Dillon G.P."/>
            <person name="Holroyd N.E."/>
            <person name="LoVerde P.T."/>
            <person name="Lloyd C."/>
            <person name="McQuillan J."/>
            <person name="Oliveira G."/>
            <person name="Otto T.D."/>
            <person name="Parker-Manuel S.J."/>
            <person name="Quail M.A."/>
            <person name="Wilson R.A."/>
            <person name="Zerlotini A."/>
            <person name="Dunne D.W."/>
            <person name="Berriman M."/>
        </authorList>
    </citation>
    <scope>NUCLEOTIDE SEQUENCE [LARGE SCALE GENOMIC DNA]</scope>
    <source>
        <strain evidence="1">Puerto Rican</strain>
    </source>
</reference>
<organism evidence="1 2">
    <name type="scientific">Schistosoma mansoni</name>
    <name type="common">Blood fluke</name>
    <dbReference type="NCBI Taxonomy" id="6183"/>
    <lineage>
        <taxon>Eukaryota</taxon>
        <taxon>Metazoa</taxon>
        <taxon>Spiralia</taxon>
        <taxon>Lophotrochozoa</taxon>
        <taxon>Platyhelminthes</taxon>
        <taxon>Trematoda</taxon>
        <taxon>Digenea</taxon>
        <taxon>Strigeidida</taxon>
        <taxon>Schistosomatoidea</taxon>
        <taxon>Schistosomatidae</taxon>
        <taxon>Schistosoma</taxon>
    </lineage>
</organism>